<dbReference type="GO" id="GO:0016758">
    <property type="term" value="F:hexosyltransferase activity"/>
    <property type="evidence" value="ECO:0007669"/>
    <property type="project" value="UniProtKB-ARBA"/>
</dbReference>
<dbReference type="Gene3D" id="3.90.550.10">
    <property type="entry name" value="Spore Coat Polysaccharide Biosynthesis Protein SpsA, Chain A"/>
    <property type="match status" value="1"/>
</dbReference>
<dbReference type="CDD" id="cd00761">
    <property type="entry name" value="Glyco_tranf_GTA_type"/>
    <property type="match status" value="1"/>
</dbReference>
<organism evidence="3 4">
    <name type="scientific">Selenomonas caprae</name>
    <dbReference type="NCBI Taxonomy" id="2606905"/>
    <lineage>
        <taxon>Bacteria</taxon>
        <taxon>Bacillati</taxon>
        <taxon>Bacillota</taxon>
        <taxon>Negativicutes</taxon>
        <taxon>Selenomonadales</taxon>
        <taxon>Selenomonadaceae</taxon>
        <taxon>Selenomonas</taxon>
    </lineage>
</organism>
<reference evidence="3 4" key="1">
    <citation type="submission" date="2019-08" db="EMBL/GenBank/DDBJ databases">
        <title>Selenomonas sp. mPRGC5 and Selenomonas sp. mPRGC8 isolated from ruminal fluid of dairy goat (Capra hircus).</title>
        <authorList>
            <person name="Poothong S."/>
            <person name="Nuengjamnong C."/>
            <person name="Tanasupawat S."/>
        </authorList>
    </citation>
    <scope>NUCLEOTIDE SEQUENCE [LARGE SCALE GENOMIC DNA]</scope>
    <source>
        <strain evidence="4">mPRGC8</strain>
    </source>
</reference>
<dbReference type="RefSeq" id="WP_149189416.1">
    <property type="nucleotide sequence ID" value="NZ_VTOZ01000020.1"/>
</dbReference>
<feature type="domain" description="Glycosyltransferase 2-like" evidence="2">
    <location>
        <begin position="5"/>
        <end position="130"/>
    </location>
</feature>
<keyword evidence="3" id="KW-0808">Transferase</keyword>
<proteinExistence type="predicted"/>
<evidence type="ECO:0000259" key="1">
    <source>
        <dbReference type="Pfam" id="PF00534"/>
    </source>
</evidence>
<dbReference type="Proteomes" id="UP000322783">
    <property type="component" value="Unassembled WGS sequence"/>
</dbReference>
<name>A0A5D6WKF0_9FIRM</name>
<dbReference type="SUPFAM" id="SSF53756">
    <property type="entry name" value="UDP-Glycosyltransferase/glycogen phosphorylase"/>
    <property type="match status" value="1"/>
</dbReference>
<accession>A0A5D6WKF0</accession>
<sequence>MVKVSVIIPSYNVGQYIEQCIESVMRQSLKDIEIICVDANSTDGTTEKIKKIAAYDDRIRFVNSDVKSYGHQVNIGISLAQGMYTAIVESDDYIVEDMYETLFEIGESTEAEIVKADYQRVIEVEGMKERKVYIPLFRKKEYYNRVIELNELDDTVKDIILGSDFNIWSGIYRTDFLRENEILCNETSGAAFQDIGFVLQVLAVAKSLYYVDKAMYQYRYMREGSSTLNPKVLEFVYQEIRFLLKKESIKSSRCFPLVMRRLSHIFMNEFGRMSAKYDFHLMLEKDYLKIRPFFEHYDTDEWDFSMLMDHPVTYAVFMSRIIKCQKKWEKNLVERLEDRDVIIVGYGKRGKCLEAICKGQGIKVKACCDNGRITGALSVEECCKAYPHAYYVITSKFFGLTLKRQLLELGLEQEQMEIFRPFDKFIFYGAGKIGKKCGSLFSKHKIEPVCYLDMNVGTEKKYVGEVPVLSARDFFEVEGKGFAKEASILITMAHGGEEVKSKIVSKGLVSANVYKYENRLEFLDFVLPRLMRLLHHTNDDESKSWNDIYFDLGNGVVLGGVESWSVDMGNYLKNNGKNVKYISRSYETKIYDMTDKEVIGITQDSKTRDLEYGLIVAGKLLSENRFVYICNFCNIILDIMAWLKSRCHKDIRIIAVVHNDMKEYYETYAKYIDSIDRILYMSSKQKRMLLDVYHIPTNKIKYLGWYIPCVECLERGWSGVGDSLKIGYAGRLEIEQKRADLLLSLIIMLLKKDMDIQFTIAGDGSYRKSMEEELKRQGFGSKVDFLGQLPKKKMVSFWKTQDVMVSCSDWEGNSISKAEAMAAGAVPVVTDTSGALDDIDNGRNGYVVPVGDVDEIVEVIGKLYRQRDLLHILGTAAHERILINNRKNNLKDFWNSILF</sequence>
<dbReference type="SUPFAM" id="SSF53448">
    <property type="entry name" value="Nucleotide-diphospho-sugar transferases"/>
    <property type="match status" value="1"/>
</dbReference>
<dbReference type="PANTHER" id="PTHR22916">
    <property type="entry name" value="GLYCOSYLTRANSFERASE"/>
    <property type="match status" value="1"/>
</dbReference>
<evidence type="ECO:0000259" key="2">
    <source>
        <dbReference type="Pfam" id="PF00535"/>
    </source>
</evidence>
<protein>
    <submittedName>
        <fullName evidence="3">Glycosyltransferase</fullName>
    </submittedName>
</protein>
<comment type="caution">
    <text evidence="3">The sequence shown here is derived from an EMBL/GenBank/DDBJ whole genome shotgun (WGS) entry which is preliminary data.</text>
</comment>
<dbReference type="Gene3D" id="3.40.50.2000">
    <property type="entry name" value="Glycogen Phosphorylase B"/>
    <property type="match status" value="2"/>
</dbReference>
<dbReference type="Pfam" id="PF00535">
    <property type="entry name" value="Glycos_transf_2"/>
    <property type="match status" value="1"/>
</dbReference>
<keyword evidence="4" id="KW-1185">Reference proteome</keyword>
<dbReference type="InterPro" id="IPR001296">
    <property type="entry name" value="Glyco_trans_1"/>
</dbReference>
<evidence type="ECO:0000313" key="3">
    <source>
        <dbReference type="EMBL" id="TYZ27922.1"/>
    </source>
</evidence>
<dbReference type="EMBL" id="VTOZ01000020">
    <property type="protein sequence ID" value="TYZ27922.1"/>
    <property type="molecule type" value="Genomic_DNA"/>
</dbReference>
<feature type="domain" description="Glycosyl transferase family 1" evidence="1">
    <location>
        <begin position="722"/>
        <end position="879"/>
    </location>
</feature>
<dbReference type="PANTHER" id="PTHR22916:SF3">
    <property type="entry name" value="UDP-GLCNAC:BETAGAL BETA-1,3-N-ACETYLGLUCOSAMINYLTRANSFERASE-LIKE PROTEIN 1"/>
    <property type="match status" value="1"/>
</dbReference>
<dbReference type="InterPro" id="IPR029044">
    <property type="entry name" value="Nucleotide-diphossugar_trans"/>
</dbReference>
<dbReference type="Pfam" id="PF00534">
    <property type="entry name" value="Glycos_transf_1"/>
    <property type="match status" value="1"/>
</dbReference>
<evidence type="ECO:0000313" key="4">
    <source>
        <dbReference type="Proteomes" id="UP000322783"/>
    </source>
</evidence>
<dbReference type="InterPro" id="IPR001173">
    <property type="entry name" value="Glyco_trans_2-like"/>
</dbReference>
<dbReference type="CDD" id="cd03801">
    <property type="entry name" value="GT4_PimA-like"/>
    <property type="match status" value="1"/>
</dbReference>
<gene>
    <name evidence="3" type="ORF">FZ041_09745</name>
</gene>
<dbReference type="AlphaFoldDB" id="A0A5D6WKF0"/>